<dbReference type="Gene3D" id="1.20.150.20">
    <property type="entry name" value="ATP synthase alpha/beta chain, C-terminal domain"/>
    <property type="match status" value="1"/>
</dbReference>
<keyword evidence="7 13" id="KW-0067">ATP-binding</keyword>
<comment type="subcellular location">
    <subcellularLocation>
        <location evidence="13">Cell membrane</location>
        <topology evidence="13">Peripheral membrane protein</topology>
    </subcellularLocation>
    <subcellularLocation>
        <location evidence="2">Membrane</location>
    </subcellularLocation>
</comment>
<dbReference type="CDD" id="cd18116">
    <property type="entry name" value="ATP-synt_F1_alpha_N"/>
    <property type="match status" value="1"/>
</dbReference>
<evidence type="ECO:0000256" key="7">
    <source>
        <dbReference type="ARBA" id="ARBA00022840"/>
    </source>
</evidence>
<evidence type="ECO:0000256" key="11">
    <source>
        <dbReference type="ARBA" id="ARBA00023196"/>
    </source>
</evidence>
<organism evidence="17 18">
    <name type="scientific">Candidatus Onthovivens merdipullorum</name>
    <dbReference type="NCBI Taxonomy" id="2840889"/>
    <lineage>
        <taxon>Bacteria</taxon>
        <taxon>Bacillati</taxon>
        <taxon>Bacillota</taxon>
        <taxon>Bacilli</taxon>
        <taxon>Bacillales</taxon>
        <taxon>Candidatus Onthovivens</taxon>
    </lineage>
</organism>
<reference evidence="17" key="1">
    <citation type="submission" date="2020-10" db="EMBL/GenBank/DDBJ databases">
        <authorList>
            <person name="Gilroy R."/>
        </authorList>
    </citation>
    <scope>NUCLEOTIDE SEQUENCE</scope>
    <source>
        <strain evidence="17">11159</strain>
    </source>
</reference>
<dbReference type="GO" id="GO:0046933">
    <property type="term" value="F:proton-transporting ATP synthase activity, rotational mechanism"/>
    <property type="evidence" value="ECO:0007669"/>
    <property type="project" value="UniProtKB-UniRule"/>
</dbReference>
<keyword evidence="13" id="KW-1003">Cell membrane</keyword>
<dbReference type="Pfam" id="PF00306">
    <property type="entry name" value="ATP-synt_ab_C"/>
    <property type="match status" value="1"/>
</dbReference>
<dbReference type="CDD" id="cd18113">
    <property type="entry name" value="ATP-synt_F1_alpha_C"/>
    <property type="match status" value="1"/>
</dbReference>
<dbReference type="PANTHER" id="PTHR48082">
    <property type="entry name" value="ATP SYNTHASE SUBUNIT ALPHA, MITOCHONDRIAL"/>
    <property type="match status" value="1"/>
</dbReference>
<feature type="domain" description="ATP synthase alpha subunit C-terminal" evidence="15">
    <location>
        <begin position="373"/>
        <end position="496"/>
    </location>
</feature>
<dbReference type="NCBIfam" id="NF009884">
    <property type="entry name" value="PRK13343.1"/>
    <property type="match status" value="1"/>
</dbReference>
<evidence type="ECO:0000256" key="13">
    <source>
        <dbReference type="HAMAP-Rule" id="MF_01346"/>
    </source>
</evidence>
<evidence type="ECO:0000256" key="12">
    <source>
        <dbReference type="ARBA" id="ARBA00023310"/>
    </source>
</evidence>
<evidence type="ECO:0000256" key="8">
    <source>
        <dbReference type="ARBA" id="ARBA00022967"/>
    </source>
</evidence>
<keyword evidence="8 13" id="KW-1278">Translocase</keyword>
<evidence type="ECO:0000259" key="16">
    <source>
        <dbReference type="Pfam" id="PF02874"/>
    </source>
</evidence>
<dbReference type="InterPro" id="IPR023366">
    <property type="entry name" value="ATP_synth_asu-like_sf"/>
</dbReference>
<evidence type="ECO:0000256" key="5">
    <source>
        <dbReference type="ARBA" id="ARBA00022741"/>
    </source>
</evidence>
<comment type="catalytic activity">
    <reaction evidence="13">
        <text>ATP + H2O + 4 H(+)(in) = ADP + phosphate + 5 H(+)(out)</text>
        <dbReference type="Rhea" id="RHEA:57720"/>
        <dbReference type="ChEBI" id="CHEBI:15377"/>
        <dbReference type="ChEBI" id="CHEBI:15378"/>
        <dbReference type="ChEBI" id="CHEBI:30616"/>
        <dbReference type="ChEBI" id="CHEBI:43474"/>
        <dbReference type="ChEBI" id="CHEBI:456216"/>
        <dbReference type="EC" id="7.1.2.2"/>
    </reaction>
</comment>
<dbReference type="Gene3D" id="3.40.50.300">
    <property type="entry name" value="P-loop containing nucleotide triphosphate hydrolases"/>
    <property type="match status" value="1"/>
</dbReference>
<evidence type="ECO:0000313" key="17">
    <source>
        <dbReference type="EMBL" id="MBO8427023.1"/>
    </source>
</evidence>
<dbReference type="InterPro" id="IPR036121">
    <property type="entry name" value="ATPase_F1/V1/A1_a/bsu_N_sf"/>
</dbReference>
<dbReference type="HAMAP" id="MF_01346">
    <property type="entry name" value="ATP_synth_alpha_bact"/>
    <property type="match status" value="1"/>
</dbReference>
<dbReference type="Gene3D" id="2.40.30.20">
    <property type="match status" value="1"/>
</dbReference>
<dbReference type="PANTHER" id="PTHR48082:SF2">
    <property type="entry name" value="ATP SYNTHASE SUBUNIT ALPHA, MITOCHONDRIAL"/>
    <property type="match status" value="1"/>
</dbReference>
<evidence type="ECO:0000313" key="18">
    <source>
        <dbReference type="Proteomes" id="UP000823613"/>
    </source>
</evidence>
<evidence type="ECO:0000256" key="10">
    <source>
        <dbReference type="ARBA" id="ARBA00023136"/>
    </source>
</evidence>
<feature type="binding site" evidence="13">
    <location>
        <begin position="171"/>
        <end position="178"/>
    </location>
    <ligand>
        <name>ATP</name>
        <dbReference type="ChEBI" id="CHEBI:30616"/>
    </ligand>
</feature>
<feature type="domain" description="ATPase F1/V1/A1 complex alpha/beta subunit nucleotide-binding" evidence="14">
    <location>
        <begin position="151"/>
        <end position="366"/>
    </location>
</feature>
<dbReference type="NCBIfam" id="TIGR00962">
    <property type="entry name" value="atpA"/>
    <property type="match status" value="1"/>
</dbReference>
<dbReference type="InterPro" id="IPR000194">
    <property type="entry name" value="ATPase_F1/V1/A1_a/bsu_nucl-bd"/>
</dbReference>
<gene>
    <name evidence="13" type="primary">atpA</name>
    <name evidence="17" type="ORF">IAC58_00465</name>
</gene>
<keyword evidence="12 13" id="KW-0066">ATP synthesis</keyword>
<dbReference type="Pfam" id="PF02874">
    <property type="entry name" value="ATP-synt_ab_N"/>
    <property type="match status" value="1"/>
</dbReference>
<dbReference type="InterPro" id="IPR004100">
    <property type="entry name" value="ATPase_F1/V1/A1_a/bsu_N"/>
</dbReference>
<reference evidence="17" key="2">
    <citation type="journal article" date="2021" name="PeerJ">
        <title>Extensive microbial diversity within the chicken gut microbiome revealed by metagenomics and culture.</title>
        <authorList>
            <person name="Gilroy R."/>
            <person name="Ravi A."/>
            <person name="Getino M."/>
            <person name="Pursley I."/>
            <person name="Horton D.L."/>
            <person name="Alikhan N.F."/>
            <person name="Baker D."/>
            <person name="Gharbi K."/>
            <person name="Hall N."/>
            <person name="Watson M."/>
            <person name="Adriaenssens E.M."/>
            <person name="Foster-Nyarko E."/>
            <person name="Jarju S."/>
            <person name="Secka A."/>
            <person name="Antonio M."/>
            <person name="Oren A."/>
            <person name="Chaudhuri R.R."/>
            <person name="La Ragione R."/>
            <person name="Hildebrand F."/>
            <person name="Pallen M.J."/>
        </authorList>
    </citation>
    <scope>NUCLEOTIDE SEQUENCE</scope>
    <source>
        <strain evidence="17">11159</strain>
    </source>
</reference>
<dbReference type="FunFam" id="3.40.50.300:FF:000002">
    <property type="entry name" value="ATP synthase subunit alpha"/>
    <property type="match status" value="1"/>
</dbReference>
<dbReference type="Pfam" id="PF00006">
    <property type="entry name" value="ATP-synt_ab"/>
    <property type="match status" value="1"/>
</dbReference>
<dbReference type="InterPro" id="IPR000793">
    <property type="entry name" value="ATP_synth_asu_C"/>
</dbReference>
<comment type="caution">
    <text evidence="17">The sequence shown here is derived from an EMBL/GenBank/DDBJ whole genome shotgun (WGS) entry which is preliminary data.</text>
</comment>
<sequence length="507" mass="55625">MPNTKNLNSLSQIIKDEINKVENKIDTANVGQVVSVGDCIATVYGLDEAMYGELIIFPGPTYGMVMNIEEDSIGVALFSNVISIKEGDLCQRTKEVVSTPVGDCLLGRVVNAIGQPIDGKGKIEAKEYRACELPAPGIMERDKVNEPLETGIKAVDSMIPIGKGQRELIIGDRQTGKTALAIDTIINQKGKDVYCVYCAIGQKNSSIAQIVNKLKQNDALKYTTIVNSSASETSPMQYIAPYTAVSIAEHWMHQGKNVLIVYDDLSKHAVAYRTLLLLLRRSPGREAYPGDIFYLHSRLLERACKLSKDLGGGSITALPIVETQAGDISAYIPTNIISITDGQLFLNTDLFNLGQRPAIDSNLSVSRVGSSAQTKIMKSVSKNLRMELASYHEMLDFSRFGSDLDKSTQKILTHGAILLEVLKQKQYMPLRMASEIIDIYVAQSGLLDDVNPSDVHSILKLLSNSLTAHHSDLFTRLETGTTFLDSDKEIIDDLVKVIKTNLNINKE</sequence>
<dbReference type="AlphaFoldDB" id="A0A9D9DGE5"/>
<evidence type="ECO:0000259" key="14">
    <source>
        <dbReference type="Pfam" id="PF00006"/>
    </source>
</evidence>
<evidence type="ECO:0000256" key="1">
    <source>
        <dbReference type="ARBA" id="ARBA00003784"/>
    </source>
</evidence>
<dbReference type="CDD" id="cd01132">
    <property type="entry name" value="F1-ATPase_alpha_CD"/>
    <property type="match status" value="1"/>
</dbReference>
<name>A0A9D9DGE5_9BACL</name>
<keyword evidence="9 13" id="KW-0406">Ion transport</keyword>
<dbReference type="SUPFAM" id="SSF52540">
    <property type="entry name" value="P-loop containing nucleoside triphosphate hydrolases"/>
    <property type="match status" value="1"/>
</dbReference>
<evidence type="ECO:0000256" key="3">
    <source>
        <dbReference type="ARBA" id="ARBA00008936"/>
    </source>
</evidence>
<keyword evidence="10 13" id="KW-0472">Membrane</keyword>
<evidence type="ECO:0000256" key="2">
    <source>
        <dbReference type="ARBA" id="ARBA00004370"/>
    </source>
</evidence>
<dbReference type="GO" id="GO:0043531">
    <property type="term" value="F:ADP binding"/>
    <property type="evidence" value="ECO:0007669"/>
    <property type="project" value="TreeGrafter"/>
</dbReference>
<dbReference type="InterPro" id="IPR005294">
    <property type="entry name" value="ATP_synth_F1_asu"/>
</dbReference>
<dbReference type="GO" id="GO:0045259">
    <property type="term" value="C:proton-transporting ATP synthase complex"/>
    <property type="evidence" value="ECO:0007669"/>
    <property type="project" value="UniProtKB-KW"/>
</dbReference>
<evidence type="ECO:0000256" key="6">
    <source>
        <dbReference type="ARBA" id="ARBA00022781"/>
    </source>
</evidence>
<dbReference type="EC" id="7.1.2.2" evidence="13"/>
<accession>A0A9D9DGE5</accession>
<evidence type="ECO:0000256" key="4">
    <source>
        <dbReference type="ARBA" id="ARBA00022448"/>
    </source>
</evidence>
<dbReference type="SUPFAM" id="SSF50615">
    <property type="entry name" value="N-terminal domain of alpha and beta subunits of F1 ATP synthase"/>
    <property type="match status" value="1"/>
</dbReference>
<dbReference type="PROSITE" id="PS00152">
    <property type="entry name" value="ATPASE_ALPHA_BETA"/>
    <property type="match status" value="1"/>
</dbReference>
<dbReference type="InterPro" id="IPR020003">
    <property type="entry name" value="ATPase_a/bsu_AS"/>
</dbReference>
<protein>
    <recommendedName>
        <fullName evidence="13">ATP synthase subunit alpha</fullName>
        <ecNumber evidence="13">7.1.2.2</ecNumber>
    </recommendedName>
    <alternativeName>
        <fullName evidence="13">ATP synthase F1 sector subunit alpha</fullName>
    </alternativeName>
    <alternativeName>
        <fullName evidence="13">F-ATPase subunit alpha</fullName>
    </alternativeName>
</protein>
<dbReference type="EMBL" id="JADIMY010000009">
    <property type="protein sequence ID" value="MBO8427023.1"/>
    <property type="molecule type" value="Genomic_DNA"/>
</dbReference>
<keyword evidence="6 13" id="KW-0375">Hydrogen ion transport</keyword>
<keyword evidence="4 13" id="KW-0813">Transport</keyword>
<comment type="similarity">
    <text evidence="3 13">Belongs to the ATPase alpha/beta chains family.</text>
</comment>
<keyword evidence="11 13" id="KW-0139">CF(1)</keyword>
<dbReference type="InterPro" id="IPR033732">
    <property type="entry name" value="ATP_synth_F1_a_nt-bd_dom"/>
</dbReference>
<evidence type="ECO:0000256" key="9">
    <source>
        <dbReference type="ARBA" id="ARBA00023065"/>
    </source>
</evidence>
<dbReference type="GO" id="GO:0005886">
    <property type="term" value="C:plasma membrane"/>
    <property type="evidence" value="ECO:0007669"/>
    <property type="project" value="UniProtKB-SubCell"/>
</dbReference>
<proteinExistence type="inferred from homology"/>
<dbReference type="InterPro" id="IPR038376">
    <property type="entry name" value="ATP_synth_asu_C_sf"/>
</dbReference>
<dbReference type="SUPFAM" id="SSF47917">
    <property type="entry name" value="C-terminal domain of alpha and beta subunits of F1 ATP synthase"/>
    <property type="match status" value="1"/>
</dbReference>
<evidence type="ECO:0000259" key="15">
    <source>
        <dbReference type="Pfam" id="PF00306"/>
    </source>
</evidence>
<dbReference type="InterPro" id="IPR027417">
    <property type="entry name" value="P-loop_NTPase"/>
</dbReference>
<dbReference type="Proteomes" id="UP000823613">
    <property type="component" value="Unassembled WGS sequence"/>
</dbReference>
<feature type="site" description="Required for activity" evidence="13">
    <location>
        <position position="364"/>
    </location>
</feature>
<dbReference type="GO" id="GO:0005524">
    <property type="term" value="F:ATP binding"/>
    <property type="evidence" value="ECO:0007669"/>
    <property type="project" value="UniProtKB-UniRule"/>
</dbReference>
<keyword evidence="5 13" id="KW-0547">Nucleotide-binding</keyword>
<feature type="domain" description="ATPase F1/V1/A1 complex alpha/beta subunit N-terminal" evidence="16">
    <location>
        <begin position="27"/>
        <end position="93"/>
    </location>
</feature>
<comment type="function">
    <text evidence="1 13">Produces ATP from ADP in the presence of a proton gradient across the membrane. The alpha chain is a regulatory subunit.</text>
</comment>